<evidence type="ECO:0000313" key="1">
    <source>
        <dbReference type="EMBL" id="RPD52799.1"/>
    </source>
</evidence>
<dbReference type="Gene3D" id="3.80.10.10">
    <property type="entry name" value="Ribonuclease Inhibitor"/>
    <property type="match status" value="1"/>
</dbReference>
<organism evidence="1 2">
    <name type="scientific">Lentinus tigrinus ALCF2SS1-6</name>
    <dbReference type="NCBI Taxonomy" id="1328759"/>
    <lineage>
        <taxon>Eukaryota</taxon>
        <taxon>Fungi</taxon>
        <taxon>Dikarya</taxon>
        <taxon>Basidiomycota</taxon>
        <taxon>Agaricomycotina</taxon>
        <taxon>Agaricomycetes</taxon>
        <taxon>Polyporales</taxon>
        <taxon>Polyporaceae</taxon>
        <taxon>Lentinus</taxon>
    </lineage>
</organism>
<reference evidence="1" key="1">
    <citation type="journal article" date="2018" name="Genome Biol. Evol.">
        <title>Genomics and development of Lentinus tigrinus, a white-rot wood-decaying mushroom with dimorphic fruiting bodies.</title>
        <authorList>
            <person name="Wu B."/>
            <person name="Xu Z."/>
            <person name="Knudson A."/>
            <person name="Carlson A."/>
            <person name="Chen N."/>
            <person name="Kovaka S."/>
            <person name="LaButti K."/>
            <person name="Lipzen A."/>
            <person name="Pennachio C."/>
            <person name="Riley R."/>
            <person name="Schakwitz W."/>
            <person name="Umezawa K."/>
            <person name="Ohm R.A."/>
            <person name="Grigoriev I.V."/>
            <person name="Nagy L.G."/>
            <person name="Gibbons J."/>
            <person name="Hibbett D."/>
        </authorList>
    </citation>
    <scope>NUCLEOTIDE SEQUENCE [LARGE SCALE GENOMIC DNA]</scope>
    <source>
        <strain evidence="1">ALCF2SS1-6</strain>
    </source>
</reference>
<dbReference type="OrthoDB" id="2753843at2759"/>
<evidence type="ECO:0000313" key="2">
    <source>
        <dbReference type="Proteomes" id="UP000313359"/>
    </source>
</evidence>
<dbReference type="EMBL" id="ML122339">
    <property type="protein sequence ID" value="RPD52799.1"/>
    <property type="molecule type" value="Genomic_DNA"/>
</dbReference>
<name>A0A5C2RPF8_9APHY</name>
<dbReference type="AlphaFoldDB" id="A0A5C2RPF8"/>
<sequence>MGCRRVLSRVSTLAKKIKVVHRSRNANETRSADATYCAPSYQFGLPLEIWLAIIDILASQDGSQRHLVPLTLVCKDLNHVAEDALYRRVSVGPRLHKLHAFLRSVCESDRRAAAVRALWMQVPGVALDSVRSAGEHKLPGNSTYTPAGFHYAVDASRMDHLADMIVQTFGRLRNLKELTYNDLQTLPEVFTSSSFHLTDFKTTGDALSKATSQLYSHTLNDPEDSPSPLVSVEKLTVDLFNPSIHLPDLRLLSVTHLFLDRCFFLSLPDLRDSLASLPNLISLRITWSAVPTRYGVSALWPTHILRGVSVPQLRRLELCEGKTQRAFEPLVRVDLDAKVQSHLMRIKDACPNITSLVWLPSEYHRQLTTAKVGRSRFCRALRRYTEGLFAVWPTLESFERAKLEGDGGFRAFVRREEGGVSDKPSEYYEEGWRQV</sequence>
<dbReference type="SUPFAM" id="SSF52047">
    <property type="entry name" value="RNI-like"/>
    <property type="match status" value="1"/>
</dbReference>
<dbReference type="Proteomes" id="UP000313359">
    <property type="component" value="Unassembled WGS sequence"/>
</dbReference>
<gene>
    <name evidence="1" type="ORF">L227DRAFT_617502</name>
</gene>
<protein>
    <submittedName>
        <fullName evidence="1">Uncharacterized protein</fullName>
    </submittedName>
</protein>
<proteinExistence type="predicted"/>
<dbReference type="InterPro" id="IPR032675">
    <property type="entry name" value="LRR_dom_sf"/>
</dbReference>
<accession>A0A5C2RPF8</accession>
<keyword evidence="2" id="KW-1185">Reference proteome</keyword>